<feature type="compositionally biased region" description="Basic and acidic residues" evidence="1">
    <location>
        <begin position="7"/>
        <end position="16"/>
    </location>
</feature>
<name>A0A5S6QPA7_TRIMR</name>
<proteinExistence type="predicted"/>
<feature type="region of interest" description="Disordered" evidence="1">
    <location>
        <begin position="109"/>
        <end position="136"/>
    </location>
</feature>
<dbReference type="Proteomes" id="UP000046395">
    <property type="component" value="Unassembled WGS sequence"/>
</dbReference>
<dbReference type="WBParaSite" id="TMUE_2000008994.1">
    <property type="protein sequence ID" value="TMUE_2000008994.1"/>
    <property type="gene ID" value="WBGene00300475"/>
</dbReference>
<feature type="compositionally biased region" description="Acidic residues" evidence="1">
    <location>
        <begin position="17"/>
        <end position="29"/>
    </location>
</feature>
<protein>
    <submittedName>
        <fullName evidence="3">Uncharacterized protein</fullName>
    </submittedName>
</protein>
<reference evidence="3" key="1">
    <citation type="submission" date="2019-12" db="UniProtKB">
        <authorList>
            <consortium name="WormBaseParasite"/>
        </authorList>
    </citation>
    <scope>IDENTIFICATION</scope>
</reference>
<feature type="region of interest" description="Disordered" evidence="1">
    <location>
        <begin position="1"/>
        <end position="52"/>
    </location>
</feature>
<sequence>MEDGEEMLDKESRELTNEELIELEEERVAEEEKREAEKEEEEPERKFTTEGLSGLSSLLNKLRIHFEAMDPNIERFARIERMAHDVFRPYREIFEEKKKHTIQTKLTMFMKKPTPVTPTAASDDDINDPQPSTSGR</sequence>
<evidence type="ECO:0000256" key="1">
    <source>
        <dbReference type="SAM" id="MobiDB-lite"/>
    </source>
</evidence>
<dbReference type="STRING" id="70415.A0A5S6QPA7"/>
<feature type="compositionally biased region" description="Basic and acidic residues" evidence="1">
    <location>
        <begin position="30"/>
        <end position="48"/>
    </location>
</feature>
<evidence type="ECO:0000313" key="2">
    <source>
        <dbReference type="Proteomes" id="UP000046395"/>
    </source>
</evidence>
<keyword evidence="2" id="KW-1185">Reference proteome</keyword>
<accession>A0A5S6QPA7</accession>
<dbReference type="AlphaFoldDB" id="A0A5S6QPA7"/>
<organism evidence="2 3">
    <name type="scientific">Trichuris muris</name>
    <name type="common">Mouse whipworm</name>
    <dbReference type="NCBI Taxonomy" id="70415"/>
    <lineage>
        <taxon>Eukaryota</taxon>
        <taxon>Metazoa</taxon>
        <taxon>Ecdysozoa</taxon>
        <taxon>Nematoda</taxon>
        <taxon>Enoplea</taxon>
        <taxon>Dorylaimia</taxon>
        <taxon>Trichinellida</taxon>
        <taxon>Trichuridae</taxon>
        <taxon>Trichuris</taxon>
    </lineage>
</organism>
<evidence type="ECO:0000313" key="3">
    <source>
        <dbReference type="WBParaSite" id="TMUE_2000008994.1"/>
    </source>
</evidence>